<dbReference type="Gene3D" id="3.40.640.10">
    <property type="entry name" value="Type I PLP-dependent aspartate aminotransferase-like (Major domain)"/>
    <property type="match status" value="1"/>
</dbReference>
<accession>A0A8J3FGP6</accession>
<reference evidence="6" key="2">
    <citation type="submission" date="2020-09" db="EMBL/GenBank/DDBJ databases">
        <authorList>
            <person name="Sun Q."/>
            <person name="Ohkuma M."/>
        </authorList>
    </citation>
    <scope>NUCLEOTIDE SEQUENCE</scope>
    <source>
        <strain evidence="6">JCM 12862</strain>
    </source>
</reference>
<proteinExistence type="inferred from homology"/>
<feature type="active site" description="Proton acceptor" evidence="3">
    <location>
        <position position="190"/>
    </location>
</feature>
<dbReference type="InterPro" id="IPR000653">
    <property type="entry name" value="DegT/StrS_aminotransferase"/>
</dbReference>
<reference evidence="6" key="1">
    <citation type="journal article" date="2014" name="Int. J. Syst. Evol. Microbiol.">
        <title>Complete genome sequence of Corynebacterium casei LMG S-19264T (=DSM 44701T), isolated from a smear-ripened cheese.</title>
        <authorList>
            <consortium name="US DOE Joint Genome Institute (JGI-PGF)"/>
            <person name="Walter F."/>
            <person name="Albersmeier A."/>
            <person name="Kalinowski J."/>
            <person name="Ruckert C."/>
        </authorList>
    </citation>
    <scope>NUCLEOTIDE SEQUENCE</scope>
    <source>
        <strain evidence="6">JCM 12862</strain>
    </source>
</reference>
<dbReference type="GO" id="GO:0030170">
    <property type="term" value="F:pyridoxal phosphate binding"/>
    <property type="evidence" value="ECO:0007669"/>
    <property type="project" value="TreeGrafter"/>
</dbReference>
<evidence type="ECO:0000256" key="2">
    <source>
        <dbReference type="ARBA" id="ARBA00037999"/>
    </source>
</evidence>
<evidence type="ECO:0000313" key="6">
    <source>
        <dbReference type="EMBL" id="GGK25599.1"/>
    </source>
</evidence>
<keyword evidence="6" id="KW-0808">Transferase</keyword>
<evidence type="ECO:0000256" key="1">
    <source>
        <dbReference type="ARBA" id="ARBA00022898"/>
    </source>
</evidence>
<dbReference type="AlphaFoldDB" id="A0A8J3FGP6"/>
<dbReference type="Proteomes" id="UP000612329">
    <property type="component" value="Unassembled WGS sequence"/>
</dbReference>
<evidence type="ECO:0000313" key="7">
    <source>
        <dbReference type="Proteomes" id="UP000612329"/>
    </source>
</evidence>
<protein>
    <submittedName>
        <fullName evidence="6">Aminotransferase</fullName>
    </submittedName>
</protein>
<comment type="similarity">
    <text evidence="2 5">Belongs to the DegT/DnrJ/EryC1 family.</text>
</comment>
<evidence type="ECO:0000256" key="4">
    <source>
        <dbReference type="PIRSR" id="PIRSR000390-2"/>
    </source>
</evidence>
<dbReference type="EMBL" id="BMNR01000004">
    <property type="protein sequence ID" value="GGK25599.1"/>
    <property type="molecule type" value="Genomic_DNA"/>
</dbReference>
<sequence>MIKFLDLALINKRFENQFKKEFEKFINSGQYILGNQVKQFEEEFASYCGTKYCIGVSSGLDALQLIFEAYKILGKLKDDDEVIVPANTYIASVLAISHTGLKPVLVEPDLKTYNIDVAKIEQAITTKTKAILGVHLYGLLYNVEVLETLAKKHNLLLIEDSAQAHGAIYKDERKAGNLSHAAAFSFYPTKNLGALGDGGAITTNNDELAAILLQLRNYGRVSAYKNDLKGFNGRLDELQAAFLRIKLECLDADNDKRREAAGFYLDHISSDHIVLPSIKDIKQHVFHLFVIRSKRRDELKAYLQARGIETMIHYPVPIHKQMAYREFLEYKLPITEQIHEEVLSLPLHHLLSNSSLQKVTEMVSIFK</sequence>
<dbReference type="InterPro" id="IPR015421">
    <property type="entry name" value="PyrdxlP-dep_Trfase_major"/>
</dbReference>
<dbReference type="InterPro" id="IPR015424">
    <property type="entry name" value="PyrdxlP-dep_Trfase"/>
</dbReference>
<dbReference type="GO" id="GO:0000271">
    <property type="term" value="P:polysaccharide biosynthetic process"/>
    <property type="evidence" value="ECO:0007669"/>
    <property type="project" value="TreeGrafter"/>
</dbReference>
<dbReference type="PIRSF" id="PIRSF000390">
    <property type="entry name" value="PLP_StrS"/>
    <property type="match status" value="1"/>
</dbReference>
<dbReference type="PANTHER" id="PTHR30244:SF36">
    <property type="entry name" value="3-OXO-GLUCOSE-6-PHOSPHATE:GLUTAMATE AMINOTRANSFERASE"/>
    <property type="match status" value="1"/>
</dbReference>
<dbReference type="GO" id="GO:0008483">
    <property type="term" value="F:transaminase activity"/>
    <property type="evidence" value="ECO:0007669"/>
    <property type="project" value="UniProtKB-KW"/>
</dbReference>
<dbReference type="RefSeq" id="WP_188652576.1">
    <property type="nucleotide sequence ID" value="NZ_BMNR01000004.1"/>
</dbReference>
<keyword evidence="1 4" id="KW-0663">Pyridoxal phosphate</keyword>
<gene>
    <name evidence="6" type="ORF">GCM10007962_19870</name>
</gene>
<evidence type="ECO:0000256" key="5">
    <source>
        <dbReference type="RuleBase" id="RU004508"/>
    </source>
</evidence>
<dbReference type="PANTHER" id="PTHR30244">
    <property type="entry name" value="TRANSAMINASE"/>
    <property type="match status" value="1"/>
</dbReference>
<keyword evidence="7" id="KW-1185">Reference proteome</keyword>
<name>A0A8J3FGP6_9FLAO</name>
<dbReference type="InterPro" id="IPR015422">
    <property type="entry name" value="PyrdxlP-dep_Trfase_small"/>
</dbReference>
<feature type="modified residue" description="N6-(pyridoxal phosphate)lysine" evidence="4">
    <location>
        <position position="190"/>
    </location>
</feature>
<dbReference type="CDD" id="cd00616">
    <property type="entry name" value="AHBA_syn"/>
    <property type="match status" value="1"/>
</dbReference>
<comment type="caution">
    <text evidence="6">The sequence shown here is derived from an EMBL/GenBank/DDBJ whole genome shotgun (WGS) entry which is preliminary data.</text>
</comment>
<dbReference type="Pfam" id="PF01041">
    <property type="entry name" value="DegT_DnrJ_EryC1"/>
    <property type="match status" value="1"/>
</dbReference>
<keyword evidence="6" id="KW-0032">Aminotransferase</keyword>
<dbReference type="SUPFAM" id="SSF53383">
    <property type="entry name" value="PLP-dependent transferases"/>
    <property type="match status" value="1"/>
</dbReference>
<organism evidence="6 7">
    <name type="scientific">Yeosuana aromativorans</name>
    <dbReference type="NCBI Taxonomy" id="288019"/>
    <lineage>
        <taxon>Bacteria</taxon>
        <taxon>Pseudomonadati</taxon>
        <taxon>Bacteroidota</taxon>
        <taxon>Flavobacteriia</taxon>
        <taxon>Flavobacteriales</taxon>
        <taxon>Flavobacteriaceae</taxon>
        <taxon>Yeosuana</taxon>
    </lineage>
</organism>
<dbReference type="Gene3D" id="3.90.1150.10">
    <property type="entry name" value="Aspartate Aminotransferase, domain 1"/>
    <property type="match status" value="1"/>
</dbReference>
<evidence type="ECO:0000256" key="3">
    <source>
        <dbReference type="PIRSR" id="PIRSR000390-1"/>
    </source>
</evidence>